<feature type="transmembrane region" description="Helical" evidence="7">
    <location>
        <begin position="12"/>
        <end position="36"/>
    </location>
</feature>
<feature type="transmembrane region" description="Helical" evidence="7">
    <location>
        <begin position="113"/>
        <end position="134"/>
    </location>
</feature>
<feature type="transmembrane region" description="Helical" evidence="7">
    <location>
        <begin position="362"/>
        <end position="393"/>
    </location>
</feature>
<evidence type="ECO:0000313" key="9">
    <source>
        <dbReference type="Proteomes" id="UP001259572"/>
    </source>
</evidence>
<feature type="transmembrane region" description="Helical" evidence="7">
    <location>
        <begin position="78"/>
        <end position="107"/>
    </location>
</feature>
<evidence type="ECO:0000256" key="6">
    <source>
        <dbReference type="ARBA" id="ARBA00023136"/>
    </source>
</evidence>
<accession>A0ABU3Q658</accession>
<dbReference type="Pfam" id="PF13440">
    <property type="entry name" value="Polysacc_synt_3"/>
    <property type="match status" value="1"/>
</dbReference>
<comment type="similarity">
    <text evidence="2">Belongs to the polysaccharide synthase family.</text>
</comment>
<dbReference type="CDD" id="cd13127">
    <property type="entry name" value="MATE_tuaB_like"/>
    <property type="match status" value="1"/>
</dbReference>
<keyword evidence="6 7" id="KW-0472">Membrane</keyword>
<keyword evidence="3" id="KW-1003">Cell membrane</keyword>
<evidence type="ECO:0000256" key="2">
    <source>
        <dbReference type="ARBA" id="ARBA00007430"/>
    </source>
</evidence>
<evidence type="ECO:0000313" key="8">
    <source>
        <dbReference type="EMBL" id="MDT9598893.1"/>
    </source>
</evidence>
<feature type="transmembrane region" description="Helical" evidence="7">
    <location>
        <begin position="439"/>
        <end position="460"/>
    </location>
</feature>
<evidence type="ECO:0000256" key="4">
    <source>
        <dbReference type="ARBA" id="ARBA00022692"/>
    </source>
</evidence>
<keyword evidence="5 7" id="KW-1133">Transmembrane helix</keyword>
<gene>
    <name evidence="8" type="ORF">RQX22_08025</name>
</gene>
<evidence type="ECO:0000256" key="5">
    <source>
        <dbReference type="ARBA" id="ARBA00022989"/>
    </source>
</evidence>
<keyword evidence="9" id="KW-1185">Reference proteome</keyword>
<sequence>MSVEKGVAAGKWSAADISIRLVLNFAVSVILARILAPADFGIVAIVTFFTSLSAVFIEGGMTAAVVQRQDTSREEESAVFWWNLFASILLAAALVALGPAIAVFYGHPVIGPLMYVAGAQLVFSALGAVPSALLTRELKFDRLTKVGITSSLCGGAVGLAAAFSGAGIWALALQTAAAALVNSAMLWMMSDWRPALHVRFRHMKRLVGFGSWVGFASLLEVSYTQGYALLIGKLHGVVDLGYYNRAHGTQLVPSALVGRLINRVAFPLFAQKAEDPAAFRRGARLAIQFVMLLNVPAMTGIALLSDLVILVLFGEKWLAAAPILTILAFAGMLLPMQGVNVQMSLARGDTSSYIRNELWKKAIGIAAIVAGSFFGIIGLAWSQLVYSILALVVNARPAGRNMNYGVLHQLADIRGVAFAAIFMAIIVLGLRQLLTLSPVLLLGTCAIAGAATYVAAGFAIRSAVFLKAWELFGTRRRKTP</sequence>
<feature type="transmembrane region" description="Helical" evidence="7">
    <location>
        <begin position="319"/>
        <end position="341"/>
    </location>
</feature>
<protein>
    <submittedName>
        <fullName evidence="8">Lipopolysaccharide biosynthesis protein</fullName>
    </submittedName>
</protein>
<dbReference type="RefSeq" id="WP_315725335.1">
    <property type="nucleotide sequence ID" value="NZ_JAVUPU010000003.1"/>
</dbReference>
<proteinExistence type="inferred from homology"/>
<dbReference type="InterPro" id="IPR050833">
    <property type="entry name" value="Poly_Biosynth_Transport"/>
</dbReference>
<name>A0ABU3Q658_9SPHN</name>
<feature type="transmembrane region" description="Helical" evidence="7">
    <location>
        <begin position="413"/>
        <end position="430"/>
    </location>
</feature>
<comment type="subcellular location">
    <subcellularLocation>
        <location evidence="1">Cell membrane</location>
        <topology evidence="1">Multi-pass membrane protein</topology>
    </subcellularLocation>
</comment>
<feature type="transmembrane region" description="Helical" evidence="7">
    <location>
        <begin position="146"/>
        <end position="163"/>
    </location>
</feature>
<dbReference type="PANTHER" id="PTHR30250:SF10">
    <property type="entry name" value="LIPOPOLYSACCHARIDE BIOSYNTHESIS PROTEIN WZXC"/>
    <property type="match status" value="1"/>
</dbReference>
<organism evidence="8 9">
    <name type="scientific">Sphingosinicella rhizophila</name>
    <dbReference type="NCBI Taxonomy" id="3050082"/>
    <lineage>
        <taxon>Bacteria</taxon>
        <taxon>Pseudomonadati</taxon>
        <taxon>Pseudomonadota</taxon>
        <taxon>Alphaproteobacteria</taxon>
        <taxon>Sphingomonadales</taxon>
        <taxon>Sphingosinicellaceae</taxon>
        <taxon>Sphingosinicella</taxon>
    </lineage>
</organism>
<reference evidence="8 9" key="1">
    <citation type="submission" date="2023-05" db="EMBL/GenBank/DDBJ databases">
        <authorList>
            <person name="Guo Y."/>
        </authorList>
    </citation>
    <scope>NUCLEOTIDE SEQUENCE [LARGE SCALE GENOMIC DNA]</scope>
    <source>
        <strain evidence="8 9">GR2756</strain>
    </source>
</reference>
<comment type="caution">
    <text evidence="8">The sequence shown here is derived from an EMBL/GenBank/DDBJ whole genome shotgun (WGS) entry which is preliminary data.</text>
</comment>
<evidence type="ECO:0000256" key="3">
    <source>
        <dbReference type="ARBA" id="ARBA00022475"/>
    </source>
</evidence>
<feature type="transmembrane region" description="Helical" evidence="7">
    <location>
        <begin position="291"/>
        <end position="313"/>
    </location>
</feature>
<feature type="transmembrane region" description="Helical" evidence="7">
    <location>
        <begin position="42"/>
        <end position="66"/>
    </location>
</feature>
<feature type="transmembrane region" description="Helical" evidence="7">
    <location>
        <begin position="169"/>
        <end position="188"/>
    </location>
</feature>
<evidence type="ECO:0000256" key="7">
    <source>
        <dbReference type="SAM" id="Phobius"/>
    </source>
</evidence>
<feature type="transmembrane region" description="Helical" evidence="7">
    <location>
        <begin position="209"/>
        <end position="231"/>
    </location>
</feature>
<keyword evidence="4 7" id="KW-0812">Transmembrane</keyword>
<evidence type="ECO:0000256" key="1">
    <source>
        <dbReference type="ARBA" id="ARBA00004651"/>
    </source>
</evidence>
<dbReference type="EMBL" id="JAVUPU010000003">
    <property type="protein sequence ID" value="MDT9598893.1"/>
    <property type="molecule type" value="Genomic_DNA"/>
</dbReference>
<dbReference type="PANTHER" id="PTHR30250">
    <property type="entry name" value="PST FAMILY PREDICTED COLANIC ACID TRANSPORTER"/>
    <property type="match status" value="1"/>
</dbReference>
<dbReference type="Proteomes" id="UP001259572">
    <property type="component" value="Unassembled WGS sequence"/>
</dbReference>